<sequence>MANPNSDDYYEVLGVNRSAGADEIKKAYRKLALKFHPDKNPDNREAAEAKFKKVSEAYEILSDPAKKREYDTYGKAAFNGGGAGPEMNGFYSSSHAGMGHHGLHNYHFRSANDIFAEFFGGRDVFSVFDEDPFFDNPGSIHRRMQEGMGMGMGGNSMGFSMSFGGPGGFNMSSSSFSSSSSTASSRGGVSKSVKTSTVIRDGKKIIKTTTTTRDANGNVQTKTEEKVEDANASSGFSGLSLDWGSGNRGQGMSLGWGW</sequence>
<dbReference type="GO" id="GO:0030544">
    <property type="term" value="F:Hsp70 protein binding"/>
    <property type="evidence" value="ECO:0007669"/>
    <property type="project" value="InterPro"/>
</dbReference>
<dbReference type="Pfam" id="PF00226">
    <property type="entry name" value="DnaJ"/>
    <property type="match status" value="1"/>
</dbReference>
<evidence type="ECO:0000259" key="2">
    <source>
        <dbReference type="PROSITE" id="PS50076"/>
    </source>
</evidence>
<dbReference type="SUPFAM" id="SSF46565">
    <property type="entry name" value="Chaperone J-domain"/>
    <property type="match status" value="1"/>
</dbReference>
<dbReference type="GO" id="GO:0051082">
    <property type="term" value="F:unfolded protein binding"/>
    <property type="evidence" value="ECO:0007669"/>
    <property type="project" value="InterPro"/>
</dbReference>
<dbReference type="PANTHER" id="PTHR45168">
    <property type="entry name" value="DNAJ HOMOLOG SUBFAMILY B MEMBER 2"/>
    <property type="match status" value="1"/>
</dbReference>
<dbReference type="InterPro" id="IPR043183">
    <property type="entry name" value="DNJB2/6-like"/>
</dbReference>
<reference evidence="3" key="1">
    <citation type="submission" date="2021-01" db="EMBL/GenBank/DDBJ databases">
        <authorList>
            <person name="Corre E."/>
            <person name="Pelletier E."/>
            <person name="Niang G."/>
            <person name="Scheremetjew M."/>
            <person name="Finn R."/>
            <person name="Kale V."/>
            <person name="Holt S."/>
            <person name="Cochrane G."/>
            <person name="Meng A."/>
            <person name="Brown T."/>
            <person name="Cohen L."/>
        </authorList>
    </citation>
    <scope>NUCLEOTIDE SEQUENCE</scope>
    <source>
        <strain evidence="3">CCMP325</strain>
    </source>
</reference>
<name>A0A7S0E502_9CRYP</name>
<accession>A0A7S0E502</accession>
<protein>
    <recommendedName>
        <fullName evidence="2">J domain-containing protein</fullName>
    </recommendedName>
</protein>
<dbReference type="PRINTS" id="PR00625">
    <property type="entry name" value="JDOMAIN"/>
</dbReference>
<dbReference type="PROSITE" id="PS50076">
    <property type="entry name" value="DNAJ_2"/>
    <property type="match status" value="1"/>
</dbReference>
<organism evidence="3">
    <name type="scientific">Hanusia phi</name>
    <dbReference type="NCBI Taxonomy" id="3032"/>
    <lineage>
        <taxon>Eukaryota</taxon>
        <taxon>Cryptophyceae</taxon>
        <taxon>Pyrenomonadales</taxon>
        <taxon>Geminigeraceae</taxon>
        <taxon>Hanusia</taxon>
    </lineage>
</organism>
<feature type="compositionally biased region" description="Low complexity" evidence="1">
    <location>
        <begin position="174"/>
        <end position="192"/>
    </location>
</feature>
<dbReference type="SMART" id="SM00271">
    <property type="entry name" value="DnaJ"/>
    <property type="match status" value="1"/>
</dbReference>
<dbReference type="EMBL" id="HBEO01007633">
    <property type="protein sequence ID" value="CAD8474644.1"/>
    <property type="molecule type" value="Transcribed_RNA"/>
</dbReference>
<dbReference type="AlphaFoldDB" id="A0A7S0E502"/>
<evidence type="ECO:0000313" key="3">
    <source>
        <dbReference type="EMBL" id="CAD8474644.1"/>
    </source>
</evidence>
<evidence type="ECO:0000256" key="1">
    <source>
        <dbReference type="SAM" id="MobiDB-lite"/>
    </source>
</evidence>
<dbReference type="PANTHER" id="PTHR45168:SF1">
    <property type="entry name" value="DNAJ HOMOLOG SUBFAMILY B MEMBER 2"/>
    <property type="match status" value="1"/>
</dbReference>
<proteinExistence type="predicted"/>
<feature type="region of interest" description="Disordered" evidence="1">
    <location>
        <begin position="174"/>
        <end position="195"/>
    </location>
</feature>
<dbReference type="Gene3D" id="1.10.287.110">
    <property type="entry name" value="DnaJ domain"/>
    <property type="match status" value="1"/>
</dbReference>
<gene>
    <name evidence="3" type="ORF">HPHI1048_LOCUS5357</name>
</gene>
<dbReference type="InterPro" id="IPR036869">
    <property type="entry name" value="J_dom_sf"/>
</dbReference>
<dbReference type="InterPro" id="IPR018253">
    <property type="entry name" value="DnaJ_domain_CS"/>
</dbReference>
<dbReference type="PROSITE" id="PS00636">
    <property type="entry name" value="DNAJ_1"/>
    <property type="match status" value="1"/>
</dbReference>
<feature type="domain" description="J" evidence="2">
    <location>
        <begin position="8"/>
        <end position="74"/>
    </location>
</feature>
<dbReference type="CDD" id="cd06257">
    <property type="entry name" value="DnaJ"/>
    <property type="match status" value="1"/>
</dbReference>
<dbReference type="InterPro" id="IPR001623">
    <property type="entry name" value="DnaJ_domain"/>
</dbReference>
<feature type="region of interest" description="Disordered" evidence="1">
    <location>
        <begin position="211"/>
        <end position="234"/>
    </location>
</feature>